<evidence type="ECO:0000313" key="2">
    <source>
        <dbReference type="Proteomes" id="UP000093501"/>
    </source>
</evidence>
<evidence type="ECO:0000313" key="1">
    <source>
        <dbReference type="EMBL" id="OCL37233.1"/>
    </source>
</evidence>
<dbReference type="Proteomes" id="UP000093501">
    <property type="component" value="Unassembled WGS sequence"/>
</dbReference>
<protein>
    <recommendedName>
        <fullName evidence="3">NRDE family protein</fullName>
    </recommendedName>
</protein>
<sequence length="238" mass="25337">MCTVVVRVPEPDGGPVRLLAVRDEDPARPWRPLGPWWPEHPGVRGVRDDLAGGAWLAADDKRLAVLLNRAGGADVPLPTSRGSLPLDAVAGRPLPRPLTTLGFNLVTTAPGWASVASWEGGVPRITDLGPGTHMIAHDDVDDPATPRIAAWLERFAEAPTDGPGAWWEGWLEVLAESASRLSPTDDRAIIRDNRPHGYPTLSLLVAVASVSPGGVAVSTATLDEPGAWNDLRLPRRDG</sequence>
<proteinExistence type="predicted"/>
<dbReference type="EMBL" id="MBQD01000001">
    <property type="protein sequence ID" value="OCL37233.1"/>
    <property type="molecule type" value="Genomic_DNA"/>
</dbReference>
<dbReference type="AlphaFoldDB" id="A0A1C0ASJ4"/>
<dbReference type="Pfam" id="PF05742">
    <property type="entry name" value="TANGO2"/>
    <property type="match status" value="1"/>
</dbReference>
<reference evidence="2" key="1">
    <citation type="submission" date="2016-07" db="EMBL/GenBank/DDBJ databases">
        <authorList>
            <person name="Florea S."/>
            <person name="Webb J.S."/>
            <person name="Jaromczyk J."/>
            <person name="Schardl C.L."/>
        </authorList>
    </citation>
    <scope>NUCLEOTIDE SEQUENCE [LARGE SCALE GENOMIC DNA]</scope>
    <source>
        <strain evidence="2">IPBSL-7</strain>
    </source>
</reference>
<organism evidence="1 2">
    <name type="scientific">Tessaracoccus lapidicaptus</name>
    <dbReference type="NCBI Taxonomy" id="1427523"/>
    <lineage>
        <taxon>Bacteria</taxon>
        <taxon>Bacillati</taxon>
        <taxon>Actinomycetota</taxon>
        <taxon>Actinomycetes</taxon>
        <taxon>Propionibacteriales</taxon>
        <taxon>Propionibacteriaceae</taxon>
        <taxon>Tessaracoccus</taxon>
    </lineage>
</organism>
<gene>
    <name evidence="1" type="ORF">BCR15_11045</name>
</gene>
<keyword evidence="2" id="KW-1185">Reference proteome</keyword>
<name>A0A1C0ASJ4_9ACTN</name>
<evidence type="ECO:0008006" key="3">
    <source>
        <dbReference type="Google" id="ProtNLM"/>
    </source>
</evidence>
<dbReference type="InterPro" id="IPR008551">
    <property type="entry name" value="TANGO2"/>
</dbReference>
<comment type="caution">
    <text evidence="1">The sequence shown here is derived from an EMBL/GenBank/DDBJ whole genome shotgun (WGS) entry which is preliminary data.</text>
</comment>
<accession>A0A1C0ASJ4</accession>
<dbReference type="RefSeq" id="WP_068749440.1">
    <property type="nucleotide sequence ID" value="NZ_MBQD01000001.1"/>
</dbReference>